<dbReference type="PANTHER" id="PTHR31353:SF1">
    <property type="entry name" value="PROTEIN FAM98B"/>
    <property type="match status" value="1"/>
</dbReference>
<dbReference type="Pfam" id="PF10239">
    <property type="entry name" value="DUF2465"/>
    <property type="match status" value="1"/>
</dbReference>
<sequence>MYKKICEVTAKSHLSPPLKLDISDKHWQELQALNQTLISEYQSRRAMLIKRLDVTISSFNWSEIAKKNLNNIAAAYQSKRHALQNDSNISIAHLLAARGDVSQVCKTSSGATRHKCPINKVVIGKVPDRGGRANEISAPPPEMPSWQKRQTNDKGGRYNSGQRGGSHQHSVGSSRGGGSARGRGQSRWGRGRGDRSSSNQFFKQQFSESGGFGGAQQIYTS</sequence>
<reference evidence="3" key="3">
    <citation type="submission" date="2025-09" db="UniProtKB">
        <authorList>
            <consortium name="Ensembl"/>
        </authorList>
    </citation>
    <scope>IDENTIFICATION</scope>
</reference>
<feature type="region of interest" description="Disordered" evidence="2">
    <location>
        <begin position="123"/>
        <end position="221"/>
    </location>
</feature>
<reference evidence="3" key="2">
    <citation type="submission" date="2025-08" db="UniProtKB">
        <authorList>
            <consortium name="Ensembl"/>
        </authorList>
    </citation>
    <scope>IDENTIFICATION</scope>
</reference>
<keyword evidence="4" id="KW-1185">Reference proteome</keyword>
<dbReference type="HOGENOM" id="CLU_1250297_0_0_1"/>
<dbReference type="GO" id="GO:0072669">
    <property type="term" value="C:tRNA-splicing ligase complex"/>
    <property type="evidence" value="ECO:0007669"/>
    <property type="project" value="TreeGrafter"/>
</dbReference>
<protein>
    <submittedName>
        <fullName evidence="3">Uncharacterized protein</fullName>
    </submittedName>
</protein>
<dbReference type="eggNOG" id="KOG3973">
    <property type="taxonomic scope" value="Eukaryota"/>
</dbReference>
<accession>H2YT82</accession>
<dbReference type="InterPro" id="IPR018797">
    <property type="entry name" value="FAM98"/>
</dbReference>
<dbReference type="Ensembl" id="ENSCSAVT00000008652.1">
    <property type="protein sequence ID" value="ENSCSAVP00000008542.1"/>
    <property type="gene ID" value="ENSCSAVG00000005076.1"/>
</dbReference>
<evidence type="ECO:0000313" key="3">
    <source>
        <dbReference type="Ensembl" id="ENSCSAVP00000008542.1"/>
    </source>
</evidence>
<evidence type="ECO:0000313" key="4">
    <source>
        <dbReference type="Proteomes" id="UP000007875"/>
    </source>
</evidence>
<feature type="compositionally biased region" description="Low complexity" evidence="2">
    <location>
        <begin position="196"/>
        <end position="209"/>
    </location>
</feature>
<dbReference type="PANTHER" id="PTHR31353">
    <property type="entry name" value="FAM98"/>
    <property type="match status" value="1"/>
</dbReference>
<dbReference type="AlphaFoldDB" id="H2YT82"/>
<name>H2YT82_CIOSA</name>
<proteinExistence type="inferred from homology"/>
<evidence type="ECO:0000256" key="1">
    <source>
        <dbReference type="ARBA" id="ARBA00007218"/>
    </source>
</evidence>
<dbReference type="GeneTree" id="ENSGT00440000037341"/>
<evidence type="ECO:0000256" key="2">
    <source>
        <dbReference type="SAM" id="MobiDB-lite"/>
    </source>
</evidence>
<dbReference type="InParanoid" id="H2YT82"/>
<reference evidence="4" key="1">
    <citation type="submission" date="2003-08" db="EMBL/GenBank/DDBJ databases">
        <authorList>
            <person name="Birren B."/>
            <person name="Nusbaum C."/>
            <person name="Abebe A."/>
            <person name="Abouelleil A."/>
            <person name="Adekoya E."/>
            <person name="Ait-zahra M."/>
            <person name="Allen N."/>
            <person name="Allen T."/>
            <person name="An P."/>
            <person name="Anderson M."/>
            <person name="Anderson S."/>
            <person name="Arachchi H."/>
            <person name="Armbruster J."/>
            <person name="Bachantsang P."/>
            <person name="Baldwin J."/>
            <person name="Barry A."/>
            <person name="Bayul T."/>
            <person name="Blitshsteyn B."/>
            <person name="Bloom T."/>
            <person name="Blye J."/>
            <person name="Boguslavskiy L."/>
            <person name="Borowsky M."/>
            <person name="Boukhgalter B."/>
            <person name="Brunache A."/>
            <person name="Butler J."/>
            <person name="Calixte N."/>
            <person name="Calvo S."/>
            <person name="Camarata J."/>
            <person name="Campo K."/>
            <person name="Chang J."/>
            <person name="Cheshatsang Y."/>
            <person name="Citroen M."/>
            <person name="Collymore A."/>
            <person name="Considine T."/>
            <person name="Cook A."/>
            <person name="Cooke P."/>
            <person name="Corum B."/>
            <person name="Cuomo C."/>
            <person name="David R."/>
            <person name="Dawoe T."/>
            <person name="Degray S."/>
            <person name="Dodge S."/>
            <person name="Dooley K."/>
            <person name="Dorje P."/>
            <person name="Dorjee K."/>
            <person name="Dorris L."/>
            <person name="Duffey N."/>
            <person name="Dupes A."/>
            <person name="Elkins T."/>
            <person name="Engels R."/>
            <person name="Erickson J."/>
            <person name="Farina A."/>
            <person name="Faro S."/>
            <person name="Ferreira P."/>
            <person name="Fischer H."/>
            <person name="Fitzgerald M."/>
            <person name="Foley K."/>
            <person name="Gage D."/>
            <person name="Galagan J."/>
            <person name="Gearin G."/>
            <person name="Gnerre S."/>
            <person name="Gnirke A."/>
            <person name="Goyette A."/>
            <person name="Graham J."/>
            <person name="Grandbois E."/>
            <person name="Gyaltsen K."/>
            <person name="Hafez N."/>
            <person name="Hagopian D."/>
            <person name="Hagos B."/>
            <person name="Hall J."/>
            <person name="Hatcher B."/>
            <person name="Heller A."/>
            <person name="Higgins H."/>
            <person name="Honan T."/>
            <person name="Horn A."/>
            <person name="Houde N."/>
            <person name="Hughes L."/>
            <person name="Hulme W."/>
            <person name="Husby E."/>
            <person name="Iliev I."/>
            <person name="Jaffe D."/>
            <person name="Jones C."/>
            <person name="Kamal M."/>
            <person name="Kamat A."/>
            <person name="Kamvysselis M."/>
            <person name="Karlsson E."/>
            <person name="Kells C."/>
            <person name="Kieu A."/>
            <person name="Kisner P."/>
            <person name="Kodira C."/>
            <person name="Kulbokas E."/>
            <person name="Labutti K."/>
            <person name="Lama D."/>
            <person name="Landers T."/>
            <person name="Leger J."/>
            <person name="Levine S."/>
            <person name="Lewis D."/>
            <person name="Lewis T."/>
            <person name="Lindblad-toh K."/>
            <person name="Liu X."/>
            <person name="Lokyitsang T."/>
            <person name="Lokyitsang Y."/>
            <person name="Lucien O."/>
            <person name="Lui A."/>
            <person name="Ma L.J."/>
            <person name="Mabbitt R."/>
            <person name="Macdonald J."/>
            <person name="Maclean C."/>
            <person name="Major J."/>
            <person name="Manning J."/>
            <person name="Marabella R."/>
            <person name="Maru K."/>
            <person name="Matthews C."/>
            <person name="Mauceli E."/>
            <person name="Mccarthy M."/>
            <person name="Mcdonough S."/>
            <person name="Mcghee T."/>
            <person name="Meldrim J."/>
            <person name="Meneus L."/>
            <person name="Mesirov J."/>
            <person name="Mihalev A."/>
            <person name="Mihova T."/>
            <person name="Mikkelsen T."/>
            <person name="Mlenga V."/>
            <person name="Moru K."/>
            <person name="Mozes J."/>
            <person name="Mulrain L."/>
            <person name="Munson G."/>
            <person name="Naylor J."/>
            <person name="Newes C."/>
            <person name="Nguyen C."/>
            <person name="Nguyen N."/>
            <person name="Nguyen T."/>
            <person name="Nicol R."/>
            <person name="Nielsen C."/>
            <person name="Nizzari M."/>
            <person name="Norbu C."/>
            <person name="Norbu N."/>
            <person name="O'donnell P."/>
            <person name="Okoawo O."/>
            <person name="O'leary S."/>
            <person name="Omotosho B."/>
            <person name="O'neill K."/>
            <person name="Osman S."/>
            <person name="Parker S."/>
            <person name="Perrin D."/>
            <person name="Phunkhang P."/>
            <person name="Piqani B."/>
            <person name="Purcell S."/>
            <person name="Rachupka T."/>
            <person name="Ramasamy U."/>
            <person name="Rameau R."/>
            <person name="Ray V."/>
            <person name="Raymond C."/>
            <person name="Retta R."/>
            <person name="Richardson S."/>
            <person name="Rise C."/>
            <person name="Rodriguez J."/>
            <person name="Rogers J."/>
            <person name="Rogov P."/>
            <person name="Rutman M."/>
            <person name="Schupbach R."/>
            <person name="Seaman C."/>
            <person name="Settipalli S."/>
            <person name="Sharpe T."/>
            <person name="Sheridan J."/>
            <person name="Sherpa N."/>
            <person name="Shi J."/>
            <person name="Smirnov S."/>
            <person name="Smith C."/>
            <person name="Sougnez C."/>
            <person name="Spencer B."/>
            <person name="Stalker J."/>
            <person name="Stange-thomann N."/>
            <person name="Stavropoulos S."/>
            <person name="Stetson K."/>
            <person name="Stone C."/>
            <person name="Stone S."/>
            <person name="Stubbs M."/>
            <person name="Talamas J."/>
            <person name="Tchuinga P."/>
            <person name="Tenzing P."/>
            <person name="Tesfaye S."/>
            <person name="Theodore J."/>
            <person name="Thoulutsang Y."/>
            <person name="Topham K."/>
            <person name="Towey S."/>
            <person name="Tsamla T."/>
            <person name="Tsomo N."/>
            <person name="Vallee D."/>
            <person name="Vassiliev H."/>
            <person name="Venkataraman V."/>
            <person name="Vinson J."/>
            <person name="Vo A."/>
            <person name="Wade C."/>
            <person name="Wang S."/>
            <person name="Wangchuk T."/>
            <person name="Wangdi T."/>
            <person name="Whittaker C."/>
            <person name="Wilkinson J."/>
            <person name="Wu Y."/>
            <person name="Wyman D."/>
            <person name="Yadav S."/>
            <person name="Yang S."/>
            <person name="Yang X."/>
            <person name="Yeager S."/>
            <person name="Yee E."/>
            <person name="Young G."/>
            <person name="Zainoun J."/>
            <person name="Zembeck L."/>
            <person name="Zimmer A."/>
            <person name="Zody M."/>
            <person name="Lander E."/>
        </authorList>
    </citation>
    <scope>NUCLEOTIDE SEQUENCE [LARGE SCALE GENOMIC DNA]</scope>
</reference>
<organism evidence="3 4">
    <name type="scientific">Ciona savignyi</name>
    <name type="common">Pacific transparent sea squirt</name>
    <dbReference type="NCBI Taxonomy" id="51511"/>
    <lineage>
        <taxon>Eukaryota</taxon>
        <taxon>Metazoa</taxon>
        <taxon>Chordata</taxon>
        <taxon>Tunicata</taxon>
        <taxon>Ascidiacea</taxon>
        <taxon>Phlebobranchia</taxon>
        <taxon>Cionidae</taxon>
        <taxon>Ciona</taxon>
    </lineage>
</organism>
<comment type="similarity">
    <text evidence="1">Belongs to the FAM98 family.</text>
</comment>
<dbReference type="STRING" id="51511.ENSCSAVP00000008542"/>
<dbReference type="Proteomes" id="UP000007875">
    <property type="component" value="Unassembled WGS sequence"/>
</dbReference>